<comment type="caution">
    <text evidence="8">The sequence shown here is derived from an EMBL/GenBank/DDBJ whole genome shotgun (WGS) entry which is preliminary data.</text>
</comment>
<accession>A0ABW3PY15</accession>
<dbReference type="Proteomes" id="UP001597116">
    <property type="component" value="Unassembled WGS sequence"/>
</dbReference>
<evidence type="ECO:0000259" key="7">
    <source>
        <dbReference type="Pfam" id="PF14322"/>
    </source>
</evidence>
<evidence type="ECO:0000256" key="1">
    <source>
        <dbReference type="ARBA" id="ARBA00004442"/>
    </source>
</evidence>
<dbReference type="Pfam" id="PF07980">
    <property type="entry name" value="SusD_RagB"/>
    <property type="match status" value="1"/>
</dbReference>
<comment type="subcellular location">
    <subcellularLocation>
        <location evidence="1">Cell outer membrane</location>
    </subcellularLocation>
</comment>
<dbReference type="EMBL" id="JBHTLP010000002">
    <property type="protein sequence ID" value="MFD1140048.1"/>
    <property type="molecule type" value="Genomic_DNA"/>
</dbReference>
<proteinExistence type="inferred from homology"/>
<organism evidence="8 9">
    <name type="scientific">Larkinella insperata</name>
    <dbReference type="NCBI Taxonomy" id="332158"/>
    <lineage>
        <taxon>Bacteria</taxon>
        <taxon>Pseudomonadati</taxon>
        <taxon>Bacteroidota</taxon>
        <taxon>Cytophagia</taxon>
        <taxon>Cytophagales</taxon>
        <taxon>Spirosomataceae</taxon>
        <taxon>Larkinella</taxon>
    </lineage>
</organism>
<evidence type="ECO:0000256" key="3">
    <source>
        <dbReference type="ARBA" id="ARBA00022729"/>
    </source>
</evidence>
<dbReference type="SUPFAM" id="SSF48452">
    <property type="entry name" value="TPR-like"/>
    <property type="match status" value="1"/>
</dbReference>
<feature type="domain" description="SusD-like N-terminal" evidence="7">
    <location>
        <begin position="81"/>
        <end position="213"/>
    </location>
</feature>
<sequence length="481" mass="53390">MKKIHFPQAYTLTLTALLTALVGCKSLEENPASFVTPENFYTSKAQVEAAFASSMNNLWSAWDGYSYGFGPFVNDDQIYGGDLNISISQGDGLWKAHYEALLNLNNPISAIKKGNLRGVDDATVKQLLAQAKFLRAFNYFMLVRMFGGVPLLTEETPNTAQLQVPRAPAKEVYALIVSDLTEAAANLPKTWPAAQKARPTSAAAKGLLAKVYLTMATAPLNDVSYYQKAADMALQVMQEGTYSLVPKVEEVFSLANKYGPEMMFSFNSSDDDLATDPQIWAPGVMGGWGDFSANPIWERTYPAGPRKAAYLITEYNGVPYTKWPGNQAAYIRKYLNISTADFNSYRSTSNIPILRFADVLLIFAEAENMAKGAPTQAAVDAVNRVIDRANGNVANPARPRLTTALSKDAFDKAVIEERNLELCFEYDRWFDLVRKRMLKDVNPEWTANFSEDDYLFPIPEADLRMNSLLEQNPGYPTPARN</sequence>
<dbReference type="RefSeq" id="WP_265989981.1">
    <property type="nucleotide sequence ID" value="NZ_CP110973.1"/>
</dbReference>
<dbReference type="Pfam" id="PF14322">
    <property type="entry name" value="SusD-like_3"/>
    <property type="match status" value="1"/>
</dbReference>
<evidence type="ECO:0000313" key="9">
    <source>
        <dbReference type="Proteomes" id="UP001597116"/>
    </source>
</evidence>
<keyword evidence="3" id="KW-0732">Signal</keyword>
<reference evidence="9" key="1">
    <citation type="journal article" date="2019" name="Int. J. Syst. Evol. Microbiol.">
        <title>The Global Catalogue of Microorganisms (GCM) 10K type strain sequencing project: providing services to taxonomists for standard genome sequencing and annotation.</title>
        <authorList>
            <consortium name="The Broad Institute Genomics Platform"/>
            <consortium name="The Broad Institute Genome Sequencing Center for Infectious Disease"/>
            <person name="Wu L."/>
            <person name="Ma J."/>
        </authorList>
    </citation>
    <scope>NUCLEOTIDE SEQUENCE [LARGE SCALE GENOMIC DNA]</scope>
    <source>
        <strain evidence="9">CCUG 55608</strain>
    </source>
</reference>
<dbReference type="CDD" id="cd08977">
    <property type="entry name" value="SusD"/>
    <property type="match status" value="1"/>
</dbReference>
<evidence type="ECO:0000256" key="4">
    <source>
        <dbReference type="ARBA" id="ARBA00023136"/>
    </source>
</evidence>
<dbReference type="Gene3D" id="1.25.40.390">
    <property type="match status" value="1"/>
</dbReference>
<gene>
    <name evidence="8" type="ORF">ACFQ4C_02975</name>
</gene>
<evidence type="ECO:0000313" key="8">
    <source>
        <dbReference type="EMBL" id="MFD1140048.1"/>
    </source>
</evidence>
<dbReference type="InterPro" id="IPR012944">
    <property type="entry name" value="SusD_RagB_dom"/>
</dbReference>
<keyword evidence="5" id="KW-0998">Cell outer membrane</keyword>
<keyword evidence="9" id="KW-1185">Reference proteome</keyword>
<feature type="domain" description="RagB/SusD" evidence="6">
    <location>
        <begin position="329"/>
        <end position="475"/>
    </location>
</feature>
<keyword evidence="4" id="KW-0472">Membrane</keyword>
<evidence type="ECO:0000259" key="6">
    <source>
        <dbReference type="Pfam" id="PF07980"/>
    </source>
</evidence>
<protein>
    <submittedName>
        <fullName evidence="8">RagB/SusD family nutrient uptake outer membrane protein</fullName>
    </submittedName>
</protein>
<dbReference type="PROSITE" id="PS51257">
    <property type="entry name" value="PROKAR_LIPOPROTEIN"/>
    <property type="match status" value="1"/>
</dbReference>
<evidence type="ECO:0000256" key="5">
    <source>
        <dbReference type="ARBA" id="ARBA00023237"/>
    </source>
</evidence>
<comment type="similarity">
    <text evidence="2">Belongs to the SusD family.</text>
</comment>
<name>A0ABW3PY15_9BACT</name>
<evidence type="ECO:0000256" key="2">
    <source>
        <dbReference type="ARBA" id="ARBA00006275"/>
    </source>
</evidence>
<dbReference type="InterPro" id="IPR011990">
    <property type="entry name" value="TPR-like_helical_dom_sf"/>
</dbReference>
<dbReference type="InterPro" id="IPR033985">
    <property type="entry name" value="SusD-like_N"/>
</dbReference>